<comment type="caution">
    <text evidence="1">The sequence shown here is derived from an EMBL/GenBank/DDBJ whole genome shotgun (WGS) entry which is preliminary data.</text>
</comment>
<dbReference type="AlphaFoldDB" id="A0A232EF04"/>
<accession>A0A232EF04</accession>
<organism evidence="1 2">
    <name type="scientific">Trichomalopsis sarcophagae</name>
    <dbReference type="NCBI Taxonomy" id="543379"/>
    <lineage>
        <taxon>Eukaryota</taxon>
        <taxon>Metazoa</taxon>
        <taxon>Ecdysozoa</taxon>
        <taxon>Arthropoda</taxon>
        <taxon>Hexapoda</taxon>
        <taxon>Insecta</taxon>
        <taxon>Pterygota</taxon>
        <taxon>Neoptera</taxon>
        <taxon>Endopterygota</taxon>
        <taxon>Hymenoptera</taxon>
        <taxon>Apocrita</taxon>
        <taxon>Proctotrupomorpha</taxon>
        <taxon>Chalcidoidea</taxon>
        <taxon>Pteromalidae</taxon>
        <taxon>Pteromalinae</taxon>
        <taxon>Trichomalopsis</taxon>
    </lineage>
</organism>
<sequence length="139" mass="15400">MRIVIRGFSRSQNANIVTATLPEVPGVQTDLAVVIFVFNDLENPPSNDFRPNIRRSYFKPWAPGTLKAVADAIFVFSDPKNSRLTSFESLCYNFSRCSCGLPWTPGTSGVVADAIFVFSDPKNSRVAKLDLFSSIFTEL</sequence>
<protein>
    <submittedName>
        <fullName evidence="1">Uncharacterized protein</fullName>
    </submittedName>
</protein>
<dbReference type="Proteomes" id="UP000215335">
    <property type="component" value="Unassembled WGS sequence"/>
</dbReference>
<reference evidence="1 2" key="1">
    <citation type="journal article" date="2017" name="Curr. Biol.">
        <title>The Evolution of Venom by Co-option of Single-Copy Genes.</title>
        <authorList>
            <person name="Martinson E.O."/>
            <person name="Mrinalini"/>
            <person name="Kelkar Y.D."/>
            <person name="Chang C.H."/>
            <person name="Werren J.H."/>
        </authorList>
    </citation>
    <scope>NUCLEOTIDE SEQUENCE [LARGE SCALE GENOMIC DNA]</scope>
    <source>
        <strain evidence="1 2">Alberta</strain>
        <tissue evidence="1">Whole body</tissue>
    </source>
</reference>
<keyword evidence="2" id="KW-1185">Reference proteome</keyword>
<gene>
    <name evidence="1" type="ORF">TSAR_000592</name>
</gene>
<dbReference type="EMBL" id="NNAY01005148">
    <property type="protein sequence ID" value="OXU16946.1"/>
    <property type="molecule type" value="Genomic_DNA"/>
</dbReference>
<evidence type="ECO:0000313" key="2">
    <source>
        <dbReference type="Proteomes" id="UP000215335"/>
    </source>
</evidence>
<evidence type="ECO:0000313" key="1">
    <source>
        <dbReference type="EMBL" id="OXU16946.1"/>
    </source>
</evidence>
<name>A0A232EF04_9HYME</name>
<proteinExistence type="predicted"/>